<accession>A0A0E9WAI5</accession>
<dbReference type="GO" id="GO:0005739">
    <property type="term" value="C:mitochondrion"/>
    <property type="evidence" value="ECO:0007669"/>
    <property type="project" value="InterPro"/>
</dbReference>
<dbReference type="GO" id="GO:0043024">
    <property type="term" value="F:ribosomal small subunit binding"/>
    <property type="evidence" value="ECO:0007669"/>
    <property type="project" value="InterPro"/>
</dbReference>
<dbReference type="PANTHER" id="PTHR16276:SF1">
    <property type="entry name" value="SMALL RIBOSOMAL SUBUNIT PROTEIN MS39"/>
    <property type="match status" value="1"/>
</dbReference>
<dbReference type="AlphaFoldDB" id="A0A0E9WAI5"/>
<proteinExistence type="predicted"/>
<dbReference type="InterPro" id="IPR037387">
    <property type="entry name" value="PTCD3"/>
</dbReference>
<reference evidence="1" key="2">
    <citation type="journal article" date="2015" name="Fish Shellfish Immunol.">
        <title>Early steps in the European eel (Anguilla anguilla)-Vibrio vulnificus interaction in the gills: Role of the RtxA13 toxin.</title>
        <authorList>
            <person name="Callol A."/>
            <person name="Pajuelo D."/>
            <person name="Ebbesson L."/>
            <person name="Teles M."/>
            <person name="MacKenzie S."/>
            <person name="Amaro C."/>
        </authorList>
    </citation>
    <scope>NUCLEOTIDE SEQUENCE</scope>
</reference>
<evidence type="ECO:0000313" key="1">
    <source>
        <dbReference type="EMBL" id="JAH86503.1"/>
    </source>
</evidence>
<protein>
    <submittedName>
        <fullName evidence="1">Uncharacterized protein</fullName>
    </submittedName>
</protein>
<dbReference type="EMBL" id="GBXM01022074">
    <property type="protein sequence ID" value="JAH86503.1"/>
    <property type="molecule type" value="Transcribed_RNA"/>
</dbReference>
<name>A0A0E9WAI5_ANGAN</name>
<organism evidence="1">
    <name type="scientific">Anguilla anguilla</name>
    <name type="common">European freshwater eel</name>
    <name type="synonym">Muraena anguilla</name>
    <dbReference type="NCBI Taxonomy" id="7936"/>
    <lineage>
        <taxon>Eukaryota</taxon>
        <taxon>Metazoa</taxon>
        <taxon>Chordata</taxon>
        <taxon>Craniata</taxon>
        <taxon>Vertebrata</taxon>
        <taxon>Euteleostomi</taxon>
        <taxon>Actinopterygii</taxon>
        <taxon>Neopterygii</taxon>
        <taxon>Teleostei</taxon>
        <taxon>Anguilliformes</taxon>
        <taxon>Anguillidae</taxon>
        <taxon>Anguilla</taxon>
    </lineage>
</organism>
<sequence length="123" mass="13029">MARDKHSSEVQESFANCALDMKKVFEQRDHSAKTALTWTASALGNIISVLLAAARTREAWGYAGAIQEKQQSPHGGTIGGVCVLRPEHQQPPAGCGAGAALPQLQPAYHHKTCAQGGTRVPAQ</sequence>
<reference evidence="1" key="1">
    <citation type="submission" date="2014-11" db="EMBL/GenBank/DDBJ databases">
        <authorList>
            <person name="Amaro Gonzalez C."/>
        </authorList>
    </citation>
    <scope>NUCLEOTIDE SEQUENCE</scope>
</reference>
<dbReference type="GO" id="GO:0032543">
    <property type="term" value="P:mitochondrial translation"/>
    <property type="evidence" value="ECO:0007669"/>
    <property type="project" value="InterPro"/>
</dbReference>
<dbReference type="GO" id="GO:0019843">
    <property type="term" value="F:rRNA binding"/>
    <property type="evidence" value="ECO:0007669"/>
    <property type="project" value="InterPro"/>
</dbReference>
<dbReference type="PANTHER" id="PTHR16276">
    <property type="entry name" value="PENTATRICOPEPTIDE REPEAT DOMAIN-CONTAINING PROTEIN 3"/>
    <property type="match status" value="1"/>
</dbReference>